<comment type="subcellular location">
    <subcellularLocation>
        <location evidence="1">Membrane</location>
    </subcellularLocation>
</comment>
<keyword evidence="3" id="KW-0472">Membrane</keyword>
<proteinExistence type="predicted"/>
<dbReference type="PANTHER" id="PTHR11860">
    <property type="entry name" value="POLYMERIC-IMMUNOGLOBULIN RECEPTOR"/>
    <property type="match status" value="1"/>
</dbReference>
<dbReference type="InterPro" id="IPR007110">
    <property type="entry name" value="Ig-like_dom"/>
</dbReference>
<dbReference type="Proteomes" id="UP000472277">
    <property type="component" value="Chromosome 4"/>
</dbReference>
<feature type="domain" description="Ig-like" evidence="4">
    <location>
        <begin position="141"/>
        <end position="241"/>
    </location>
</feature>
<accession>A0A673WGY0</accession>
<dbReference type="SUPFAM" id="SSF48726">
    <property type="entry name" value="Immunoglobulin"/>
    <property type="match status" value="2"/>
</dbReference>
<dbReference type="AlphaFoldDB" id="A0A673WGY0"/>
<dbReference type="Ensembl" id="ENSSTUT00000008545.1">
    <property type="protein sequence ID" value="ENSSTUP00000008017.1"/>
    <property type="gene ID" value="ENSSTUG00000003931.1"/>
</dbReference>
<dbReference type="PANTHER" id="PTHR11860:SF87">
    <property type="entry name" value="CMRF35-LIKE MOLECULE 8"/>
    <property type="match status" value="1"/>
</dbReference>
<dbReference type="OMA" id="RFTITHI"/>
<keyword evidence="6" id="KW-1185">Reference proteome</keyword>
<feature type="domain" description="Ig-like" evidence="4">
    <location>
        <begin position="36"/>
        <end position="140"/>
    </location>
</feature>
<name>A0A673WGY0_SALTR</name>
<evidence type="ECO:0000256" key="1">
    <source>
        <dbReference type="ARBA" id="ARBA00004370"/>
    </source>
</evidence>
<dbReference type="SMART" id="SM00409">
    <property type="entry name" value="IG"/>
    <property type="match status" value="2"/>
</dbReference>
<reference evidence="5" key="1">
    <citation type="submission" date="2025-08" db="UniProtKB">
        <authorList>
            <consortium name="Ensembl"/>
        </authorList>
    </citation>
    <scope>IDENTIFICATION</scope>
</reference>
<evidence type="ECO:0000313" key="6">
    <source>
        <dbReference type="Proteomes" id="UP000472277"/>
    </source>
</evidence>
<dbReference type="Gene3D" id="2.60.40.10">
    <property type="entry name" value="Immunoglobulins"/>
    <property type="match status" value="2"/>
</dbReference>
<dbReference type="InParanoid" id="A0A673WGY0"/>
<dbReference type="GO" id="GO:0005886">
    <property type="term" value="C:plasma membrane"/>
    <property type="evidence" value="ECO:0007669"/>
    <property type="project" value="TreeGrafter"/>
</dbReference>
<keyword evidence="2" id="KW-0812">Transmembrane</keyword>
<dbReference type="InterPro" id="IPR013783">
    <property type="entry name" value="Ig-like_fold"/>
</dbReference>
<dbReference type="InterPro" id="IPR036179">
    <property type="entry name" value="Ig-like_dom_sf"/>
</dbReference>
<evidence type="ECO:0000313" key="5">
    <source>
        <dbReference type="Ensembl" id="ENSSTUP00000008017.1"/>
    </source>
</evidence>
<evidence type="ECO:0000256" key="3">
    <source>
        <dbReference type="ARBA" id="ARBA00023136"/>
    </source>
</evidence>
<evidence type="ECO:0000259" key="4">
    <source>
        <dbReference type="PROSITE" id="PS50835"/>
    </source>
</evidence>
<dbReference type="GeneTree" id="ENSGT00950000182977"/>
<dbReference type="InterPro" id="IPR003599">
    <property type="entry name" value="Ig_sub"/>
</dbReference>
<sequence length="262" mass="29561">MGSELHENVRASLEELKNHGVSLYAIGYVVVLLTGPKNSNVTDSQVTLYRGQSLSALCPYDQRYKEDVKYWCRVKGELDCATIVRTDFPLRRGDVSITDDPSQHVFTVTMQNLQTQDTGEYVCAVDNGRNPLYMASLLVQPNVSVRSNMVSGKEGNSTTAECLYSDIMDDSEKMWCRNGTPAGNWSSCLTAEGERASQDRMDLIINTWSRTFTVTMRHLEMNDTDWYWCIAGDKQIPVYISVLNATNTCKLIDSHRFTITHI</sequence>
<dbReference type="InterPro" id="IPR050671">
    <property type="entry name" value="CD300_family_receptors"/>
</dbReference>
<dbReference type="CDD" id="cd05716">
    <property type="entry name" value="IgV_pIgR_like"/>
    <property type="match status" value="1"/>
</dbReference>
<dbReference type="Pfam" id="PF07686">
    <property type="entry name" value="V-set"/>
    <property type="match status" value="1"/>
</dbReference>
<organism evidence="5 6">
    <name type="scientific">Salmo trutta</name>
    <name type="common">Brown trout</name>
    <dbReference type="NCBI Taxonomy" id="8032"/>
    <lineage>
        <taxon>Eukaryota</taxon>
        <taxon>Metazoa</taxon>
        <taxon>Chordata</taxon>
        <taxon>Craniata</taxon>
        <taxon>Vertebrata</taxon>
        <taxon>Euteleostomi</taxon>
        <taxon>Actinopterygii</taxon>
        <taxon>Neopterygii</taxon>
        <taxon>Teleostei</taxon>
        <taxon>Protacanthopterygii</taxon>
        <taxon>Salmoniformes</taxon>
        <taxon>Salmonidae</taxon>
        <taxon>Salmoninae</taxon>
        <taxon>Salmo</taxon>
    </lineage>
</organism>
<dbReference type="InterPro" id="IPR013106">
    <property type="entry name" value="Ig_V-set"/>
</dbReference>
<evidence type="ECO:0000256" key="2">
    <source>
        <dbReference type="ARBA" id="ARBA00022692"/>
    </source>
</evidence>
<reference evidence="5" key="2">
    <citation type="submission" date="2025-09" db="UniProtKB">
        <authorList>
            <consortium name="Ensembl"/>
        </authorList>
    </citation>
    <scope>IDENTIFICATION</scope>
</reference>
<protein>
    <recommendedName>
        <fullName evidence="4">Ig-like domain-containing protein</fullName>
    </recommendedName>
</protein>
<dbReference type="GO" id="GO:0004888">
    <property type="term" value="F:transmembrane signaling receptor activity"/>
    <property type="evidence" value="ECO:0007669"/>
    <property type="project" value="TreeGrafter"/>
</dbReference>
<dbReference type="PROSITE" id="PS50835">
    <property type="entry name" value="IG_LIKE"/>
    <property type="match status" value="2"/>
</dbReference>